<sequence>MKKVALLFPGQGSQYIGMGKKFYEGYPIAKETFEEANDVLGFDIRKLCFEGNMEKLTMTENTQPAILTMGVAMFRVYMQEIGIEPSYLAGHSLGEITALSCAGAIQFQDAVKMVRNRGKFMQEATAFGTGSMAAISGLSWKEIEDECKIKREWGKLVVISNYNAWDQVVISGYKDAVEEVAANLYEKGGGIIPLNVSAPFHSPLMKLASEKFENELTKYEYSKLKWPVMSNITALPYEDSSRIVKNLKKQIVEPVKWQATIEYLEKNKVEIGIELGPKTVLKNLMKKNSKRIKVYSYDKEEDVQVLKTELNMNRNIGSIEKDNKMSVITRSMAIAVCTKNNNWDDKEYEKGVIQPYRKVKEIQAEIEKEEKEPTIEQMREALKMMRSVFITKRTPQKEQIERFNQIFNETGTRHLFSDFMMPAD</sequence>
<dbReference type="PANTHER" id="PTHR42681">
    <property type="entry name" value="MALONYL-COA-ACYL CARRIER PROTEIN TRANSACYLASE, MITOCHONDRIAL"/>
    <property type="match status" value="1"/>
</dbReference>
<accession>A5N8Z3</accession>
<dbReference type="Gene3D" id="3.40.366.10">
    <property type="entry name" value="Malonyl-Coenzyme A Acyl Carrier Protein, domain 2"/>
    <property type="match status" value="1"/>
</dbReference>
<dbReference type="Proteomes" id="UP000002411">
    <property type="component" value="Chromosome"/>
</dbReference>
<dbReference type="SMART" id="SM00827">
    <property type="entry name" value="PKS_AT"/>
    <property type="match status" value="1"/>
</dbReference>
<dbReference type="AlphaFoldDB" id="A5N8Z3"/>
<protein>
    <recommendedName>
        <fullName evidence="1">[acyl-carrier-protein] S-malonyltransferase</fullName>
        <ecNumber evidence="1">2.3.1.39</ecNumber>
    </recommendedName>
</protein>
<dbReference type="InterPro" id="IPR050858">
    <property type="entry name" value="Mal-CoA-ACP_Trans/PKS_FabD"/>
</dbReference>
<dbReference type="Gene3D" id="3.30.70.250">
    <property type="entry name" value="Malonyl-CoA ACP transacylase, ACP-binding"/>
    <property type="match status" value="1"/>
</dbReference>
<dbReference type="GO" id="GO:0004314">
    <property type="term" value="F:[acyl-carrier-protein] S-malonyltransferase activity"/>
    <property type="evidence" value="ECO:0007669"/>
    <property type="project" value="UniProtKB-EC"/>
</dbReference>
<dbReference type="KEGG" id="ckl:CKL_1732"/>
<dbReference type="InterPro" id="IPR016035">
    <property type="entry name" value="Acyl_Trfase/lysoPLipase"/>
</dbReference>
<reference evidence="6 7" key="1">
    <citation type="journal article" date="2008" name="Proc. Natl. Acad. Sci. U.S.A.">
        <title>The genome of Clostridium kluyveri, a strict anaerobe with unique metabolic features.</title>
        <authorList>
            <person name="Seedorf H."/>
            <person name="Fricke W.F."/>
            <person name="Veith B."/>
            <person name="Brueggemann H."/>
            <person name="Liesegang H."/>
            <person name="Strittmatter A."/>
            <person name="Miethke M."/>
            <person name="Buckel W."/>
            <person name="Hinderberger J."/>
            <person name="Li F."/>
            <person name="Hagemeier C."/>
            <person name="Thauer R.K."/>
            <person name="Gottschalk G."/>
        </authorList>
    </citation>
    <scope>NUCLEOTIDE SEQUENCE [LARGE SCALE GENOMIC DNA]</scope>
    <source>
        <strain evidence="7">ATCC 8527 / DSM 555 / NCIMB 10680</strain>
    </source>
</reference>
<dbReference type="GO" id="GO:0006633">
    <property type="term" value="P:fatty acid biosynthetic process"/>
    <property type="evidence" value="ECO:0007669"/>
    <property type="project" value="TreeGrafter"/>
</dbReference>
<evidence type="ECO:0000313" key="6">
    <source>
        <dbReference type="EMBL" id="EDK33774.1"/>
    </source>
</evidence>
<dbReference type="InterPro" id="IPR004410">
    <property type="entry name" value="Malonyl_CoA-ACP_transAc_FabD"/>
</dbReference>
<dbReference type="InterPro" id="IPR001227">
    <property type="entry name" value="Ac_transferase_dom_sf"/>
</dbReference>
<dbReference type="GO" id="GO:0005829">
    <property type="term" value="C:cytosol"/>
    <property type="evidence" value="ECO:0007669"/>
    <property type="project" value="TreeGrafter"/>
</dbReference>
<dbReference type="EC" id="2.3.1.39" evidence="1"/>
<organism evidence="6 7">
    <name type="scientific">Clostridium kluyveri (strain ATCC 8527 / DSM 555 / NBRC 12016 / NCIMB 10680 / K1)</name>
    <dbReference type="NCBI Taxonomy" id="431943"/>
    <lineage>
        <taxon>Bacteria</taxon>
        <taxon>Bacillati</taxon>
        <taxon>Bacillota</taxon>
        <taxon>Clostridia</taxon>
        <taxon>Eubacteriales</taxon>
        <taxon>Clostridiaceae</taxon>
        <taxon>Clostridium</taxon>
    </lineage>
</organism>
<proteinExistence type="predicted"/>
<gene>
    <name evidence="6" type="ordered locus">CKL_1732</name>
</gene>
<dbReference type="SUPFAM" id="SSF55048">
    <property type="entry name" value="Probable ACP-binding domain of malonyl-CoA ACP transacylase"/>
    <property type="match status" value="1"/>
</dbReference>
<dbReference type="SUPFAM" id="SSF52151">
    <property type="entry name" value="FabD/lysophospholipase-like"/>
    <property type="match status" value="1"/>
</dbReference>
<keyword evidence="7" id="KW-1185">Reference proteome</keyword>
<dbReference type="Pfam" id="PF00698">
    <property type="entry name" value="Acyl_transf_1"/>
    <property type="match status" value="1"/>
</dbReference>
<dbReference type="HOGENOM" id="CLU_030558_1_0_9"/>
<dbReference type="EMBL" id="CP000673">
    <property type="protein sequence ID" value="EDK33774.1"/>
    <property type="molecule type" value="Genomic_DNA"/>
</dbReference>
<evidence type="ECO:0000256" key="3">
    <source>
        <dbReference type="ARBA" id="ARBA00023315"/>
    </source>
</evidence>
<dbReference type="PANTHER" id="PTHR42681:SF1">
    <property type="entry name" value="MALONYL-COA-ACYL CARRIER PROTEIN TRANSACYLASE, MITOCHONDRIAL"/>
    <property type="match status" value="1"/>
</dbReference>
<keyword evidence="3 6" id="KW-0012">Acyltransferase</keyword>
<evidence type="ECO:0000313" key="7">
    <source>
        <dbReference type="Proteomes" id="UP000002411"/>
    </source>
</evidence>
<dbReference type="InterPro" id="IPR016036">
    <property type="entry name" value="Malonyl_transacylase_ACP-bd"/>
</dbReference>
<keyword evidence="2 6" id="KW-0808">Transferase</keyword>
<evidence type="ECO:0000256" key="1">
    <source>
        <dbReference type="ARBA" id="ARBA00013258"/>
    </source>
</evidence>
<dbReference type="eggNOG" id="COG0331">
    <property type="taxonomic scope" value="Bacteria"/>
</dbReference>
<dbReference type="NCBIfam" id="TIGR00128">
    <property type="entry name" value="fabD"/>
    <property type="match status" value="1"/>
</dbReference>
<dbReference type="RefSeq" id="WP_012102124.1">
    <property type="nucleotide sequence ID" value="NC_009706.1"/>
</dbReference>
<evidence type="ECO:0000256" key="4">
    <source>
        <dbReference type="ARBA" id="ARBA00048462"/>
    </source>
</evidence>
<evidence type="ECO:0000256" key="2">
    <source>
        <dbReference type="ARBA" id="ARBA00022679"/>
    </source>
</evidence>
<feature type="domain" description="Malonyl-CoA:ACP transacylase (MAT)" evidence="5">
    <location>
        <begin position="7"/>
        <end position="323"/>
    </location>
</feature>
<name>A5N8Z3_CLOK5</name>
<dbReference type="InterPro" id="IPR014043">
    <property type="entry name" value="Acyl_transferase_dom"/>
</dbReference>
<evidence type="ECO:0000259" key="5">
    <source>
        <dbReference type="SMART" id="SM00827"/>
    </source>
</evidence>
<comment type="catalytic activity">
    <reaction evidence="4">
        <text>holo-[ACP] + malonyl-CoA = malonyl-[ACP] + CoA</text>
        <dbReference type="Rhea" id="RHEA:41792"/>
        <dbReference type="Rhea" id="RHEA-COMP:9623"/>
        <dbReference type="Rhea" id="RHEA-COMP:9685"/>
        <dbReference type="ChEBI" id="CHEBI:57287"/>
        <dbReference type="ChEBI" id="CHEBI:57384"/>
        <dbReference type="ChEBI" id="CHEBI:64479"/>
        <dbReference type="ChEBI" id="CHEBI:78449"/>
        <dbReference type="EC" id="2.3.1.39"/>
    </reaction>
</comment>
<dbReference type="STRING" id="431943.CKL_1732"/>